<name>A0ABS0DG23_9NOCA</name>
<evidence type="ECO:0000313" key="1">
    <source>
        <dbReference type="EMBL" id="MBF6357426.1"/>
    </source>
</evidence>
<dbReference type="RefSeq" id="WP_195004269.1">
    <property type="nucleotide sequence ID" value="NZ_JADLQN010000005.1"/>
</dbReference>
<dbReference type="Proteomes" id="UP000707731">
    <property type="component" value="Unassembled WGS sequence"/>
</dbReference>
<gene>
    <name evidence="1" type="ORF">IU449_23235</name>
</gene>
<evidence type="ECO:0000313" key="2">
    <source>
        <dbReference type="Proteomes" id="UP000707731"/>
    </source>
</evidence>
<dbReference type="EMBL" id="JADLQN010000005">
    <property type="protein sequence ID" value="MBF6357426.1"/>
    <property type="molecule type" value="Genomic_DNA"/>
</dbReference>
<organism evidence="1 2">
    <name type="scientific">Nocardia higoensis</name>
    <dbReference type="NCBI Taxonomy" id="228599"/>
    <lineage>
        <taxon>Bacteria</taxon>
        <taxon>Bacillati</taxon>
        <taxon>Actinomycetota</taxon>
        <taxon>Actinomycetes</taxon>
        <taxon>Mycobacteriales</taxon>
        <taxon>Nocardiaceae</taxon>
        <taxon>Nocardia</taxon>
    </lineage>
</organism>
<keyword evidence="2" id="KW-1185">Reference proteome</keyword>
<accession>A0ABS0DG23</accession>
<sequence length="70" mass="7193">MSLLHAVVDIDTVALGRDNSDRDVRGYCSACLNAPSAVVTAASSLTLFDLPVTAEQTLPGGPSAQFDLAS</sequence>
<proteinExistence type="predicted"/>
<comment type="caution">
    <text evidence="1">The sequence shown here is derived from an EMBL/GenBank/DDBJ whole genome shotgun (WGS) entry which is preliminary data.</text>
</comment>
<reference evidence="1 2" key="1">
    <citation type="submission" date="2020-10" db="EMBL/GenBank/DDBJ databases">
        <title>Identification of Nocardia species via Next-generation sequencing and recognition of intraspecies genetic diversity.</title>
        <authorList>
            <person name="Li P."/>
            <person name="Li P."/>
            <person name="Lu B."/>
        </authorList>
    </citation>
    <scope>NUCLEOTIDE SEQUENCE [LARGE SCALE GENOMIC DNA]</scope>
    <source>
        <strain evidence="1 2">BJ06-0143</strain>
    </source>
</reference>
<protein>
    <submittedName>
        <fullName evidence="1">Uncharacterized protein</fullName>
    </submittedName>
</protein>